<gene>
    <name evidence="15" type="ORF">EV666_102145</name>
</gene>
<dbReference type="InterPro" id="IPR016185">
    <property type="entry name" value="PreATP-grasp_dom_sf"/>
</dbReference>
<evidence type="ECO:0000256" key="9">
    <source>
        <dbReference type="PROSITE-ProRule" id="PRU00409"/>
    </source>
</evidence>
<comment type="pathway">
    <text evidence="2">Lipid metabolism; malonyl-CoA biosynthesis; malonyl-CoA from acetyl-CoA: step 1/1.</text>
</comment>
<dbReference type="GO" id="GO:0003989">
    <property type="term" value="F:acetyl-CoA carboxylase activity"/>
    <property type="evidence" value="ECO:0007669"/>
    <property type="project" value="UniProtKB-EC"/>
</dbReference>
<dbReference type="Proteomes" id="UP000294881">
    <property type="component" value="Unassembled WGS sequence"/>
</dbReference>
<dbReference type="GO" id="GO:0005524">
    <property type="term" value="F:ATP binding"/>
    <property type="evidence" value="ECO:0007669"/>
    <property type="project" value="UniProtKB-UniRule"/>
</dbReference>
<dbReference type="PROSITE" id="PS50975">
    <property type="entry name" value="ATP_GRASP"/>
    <property type="match status" value="1"/>
</dbReference>
<evidence type="ECO:0000256" key="8">
    <source>
        <dbReference type="ARBA" id="ARBA00023268"/>
    </source>
</evidence>
<feature type="domain" description="CoA carboxyltransferase C-terminal" evidence="14">
    <location>
        <begin position="841"/>
        <end position="1082"/>
    </location>
</feature>
<organism evidence="15 16">
    <name type="scientific">Camelimonas lactis</name>
    <dbReference type="NCBI Taxonomy" id="659006"/>
    <lineage>
        <taxon>Bacteria</taxon>
        <taxon>Pseudomonadati</taxon>
        <taxon>Pseudomonadota</taxon>
        <taxon>Alphaproteobacteria</taxon>
        <taxon>Hyphomicrobiales</taxon>
        <taxon>Chelatococcaceae</taxon>
        <taxon>Camelimonas</taxon>
    </lineage>
</organism>
<comment type="cofactor">
    <cofactor evidence="1">
        <name>biotin</name>
        <dbReference type="ChEBI" id="CHEBI:57586"/>
    </cofactor>
</comment>
<dbReference type="InterPro" id="IPR011053">
    <property type="entry name" value="Single_hybrid_motif"/>
</dbReference>
<evidence type="ECO:0000256" key="1">
    <source>
        <dbReference type="ARBA" id="ARBA00001953"/>
    </source>
</evidence>
<keyword evidence="16" id="KW-1185">Reference proteome</keyword>
<evidence type="ECO:0000256" key="6">
    <source>
        <dbReference type="ARBA" id="ARBA00022840"/>
    </source>
</evidence>
<dbReference type="PROSITE" id="PS00867">
    <property type="entry name" value="CPSASE_2"/>
    <property type="match status" value="1"/>
</dbReference>
<dbReference type="Pfam" id="PF01039">
    <property type="entry name" value="Carboxyl_trans"/>
    <property type="match status" value="1"/>
</dbReference>
<keyword evidence="5 9" id="KW-0547">Nucleotide-binding</keyword>
<comment type="caution">
    <text evidence="15">The sequence shown here is derived from an EMBL/GenBank/DDBJ whole genome shotgun (WGS) entry which is preliminary data.</text>
</comment>
<dbReference type="InterPro" id="IPR034733">
    <property type="entry name" value="AcCoA_carboxyl_beta"/>
</dbReference>
<reference evidence="15 16" key="1">
    <citation type="submission" date="2019-03" db="EMBL/GenBank/DDBJ databases">
        <title>Genomic Encyclopedia of Type Strains, Phase IV (KMG-IV): sequencing the most valuable type-strain genomes for metagenomic binning, comparative biology and taxonomic classification.</title>
        <authorList>
            <person name="Goeker M."/>
        </authorList>
    </citation>
    <scope>NUCLEOTIDE SEQUENCE [LARGE SCALE GENOMIC DNA]</scope>
    <source>
        <strain evidence="15 16">DSM 22958</strain>
    </source>
</reference>
<keyword evidence="6 9" id="KW-0067">ATP-binding</keyword>
<dbReference type="InterPro" id="IPR011054">
    <property type="entry name" value="Rudment_hybrid_motif"/>
</dbReference>
<feature type="domain" description="ATP-grasp" evidence="11">
    <location>
        <begin position="124"/>
        <end position="329"/>
    </location>
</feature>
<keyword evidence="7" id="KW-0092">Biotin</keyword>
<dbReference type="InterPro" id="IPR029045">
    <property type="entry name" value="ClpP/crotonase-like_dom_sf"/>
</dbReference>
<dbReference type="InterPro" id="IPR011762">
    <property type="entry name" value="COA_CT_N"/>
</dbReference>
<evidence type="ECO:0000256" key="7">
    <source>
        <dbReference type="ARBA" id="ARBA00023267"/>
    </source>
</evidence>
<feature type="domain" description="CoA carboxyltransferase N-terminal" evidence="13">
    <location>
        <begin position="583"/>
        <end position="840"/>
    </location>
</feature>
<dbReference type="Pfam" id="PF00364">
    <property type="entry name" value="Biotin_lipoyl"/>
    <property type="match status" value="1"/>
</dbReference>
<dbReference type="InterPro" id="IPR011763">
    <property type="entry name" value="COA_CT_C"/>
</dbReference>
<evidence type="ECO:0000259" key="12">
    <source>
        <dbReference type="PROSITE" id="PS50979"/>
    </source>
</evidence>
<dbReference type="PANTHER" id="PTHR48095">
    <property type="entry name" value="PYRUVATE CARBOXYLASE SUBUNIT A"/>
    <property type="match status" value="1"/>
</dbReference>
<evidence type="ECO:0000259" key="14">
    <source>
        <dbReference type="PROSITE" id="PS50989"/>
    </source>
</evidence>
<dbReference type="Gene3D" id="3.30.1490.20">
    <property type="entry name" value="ATP-grasp fold, A domain"/>
    <property type="match status" value="1"/>
</dbReference>
<dbReference type="GO" id="GO:2001295">
    <property type="term" value="P:malonyl-CoA biosynthetic process"/>
    <property type="evidence" value="ECO:0007669"/>
    <property type="project" value="UniProtKB-UniPathway"/>
</dbReference>
<dbReference type="InterPro" id="IPR000089">
    <property type="entry name" value="Biotin_lipoyl"/>
</dbReference>
<evidence type="ECO:0000256" key="3">
    <source>
        <dbReference type="ARBA" id="ARBA00013058"/>
    </source>
</evidence>
<evidence type="ECO:0000256" key="2">
    <source>
        <dbReference type="ARBA" id="ARBA00004956"/>
    </source>
</evidence>
<dbReference type="SUPFAM" id="SSF51230">
    <property type="entry name" value="Single hybrid motif"/>
    <property type="match status" value="1"/>
</dbReference>
<dbReference type="SUPFAM" id="SSF51246">
    <property type="entry name" value="Rudiment single hybrid motif"/>
    <property type="match status" value="1"/>
</dbReference>
<dbReference type="PROSITE" id="PS50979">
    <property type="entry name" value="BC"/>
    <property type="match status" value="1"/>
</dbReference>
<dbReference type="PROSITE" id="PS50989">
    <property type="entry name" value="COA_CT_CTER"/>
    <property type="match status" value="1"/>
</dbReference>
<dbReference type="InterPro" id="IPR011764">
    <property type="entry name" value="Biotin_carboxylation_dom"/>
</dbReference>
<evidence type="ECO:0000259" key="10">
    <source>
        <dbReference type="PROSITE" id="PS50968"/>
    </source>
</evidence>
<evidence type="ECO:0000313" key="15">
    <source>
        <dbReference type="EMBL" id="TCO15167.1"/>
    </source>
</evidence>
<dbReference type="InterPro" id="IPR001882">
    <property type="entry name" value="Biotin_BS"/>
</dbReference>
<dbReference type="PROSITE" id="PS00188">
    <property type="entry name" value="BIOTIN"/>
    <property type="match status" value="1"/>
</dbReference>
<dbReference type="InterPro" id="IPR005481">
    <property type="entry name" value="BC-like_N"/>
</dbReference>
<feature type="domain" description="Biotin carboxylation" evidence="12">
    <location>
        <begin position="6"/>
        <end position="464"/>
    </location>
</feature>
<dbReference type="Pfam" id="PF02786">
    <property type="entry name" value="CPSase_L_D2"/>
    <property type="match status" value="1"/>
</dbReference>
<proteinExistence type="predicted"/>
<sequence>MKDPPLFRKLLIANRGEIAIRIARACAEAGVASLAVAPRDDARALHMTKADAAATLPGEGAAAYLDGAALVRMAVEHGCDAVHPGYGFLSENADFARQCAAAGLTFIGPRPEALELFGDKARAVALARETGVPVARNTNGPASLAQVQAFMERLGPDAAGVMLKAVAGGGGRGMRVVRDIADLAEACDRCASEARAAFGSDDIYAEELIGRARHIEVQVVGDRTGAVSHLWERECSVQRRHQKLVEIAPSPWLENDLRQRLCEEATRIAAAARYDAVGTVEFLVETDARGRATGRYVFIEMNPRLQVEHTVTEEVTGVDLVQTQLALAAGRTLAELGLTTPPPARGHAIQLRVNMETLTEDGGALPSGGVIGVFEPPSGAGVRVESFGYRGYETHSGFDALLAKLVVHAPSGDFGQTLARARRALGEFGVAGVATTIPALQAILAHPEFIAGQADTGFISRAASQLVAAAGDQKSWLAPRVDAGDSAGTQAVTGDLEGATALRAPMRGRLVAVKAAAGDSVAAGQTLAIVEAMKMEHAITAATAGQVARIDAAPGDTLRADAPILWIVGADGPVVEVEQTPEHDAEALALRDLIEDARAATLDAARPGAVARLRERERLTARQRIDLLADAGSFVEIGGLVAHEGLEETAPAEGVVVGSARIDGRPVMVVSQDFSVFGGSVGHLGIGKMDRAIAIALKSGVPLVMLLDGGGHRIQDGQNSRHYAAGASSFHDLTRLNGWVPVVGAILGAGFAANTNYTGLADFVVMVRGKSAMGLAGPALVKAGTGEDIGIEALGGADVQVGRHGLADLAVATEEEAIAALRRHLSYMPSNARAPLPLTPPTLSAAEEAERAAPLAAMVPANPRKAYDVRCVIDRIADAGSVTEFKPAFARNVVTALARMDGRPVGFIANQALVLGGMLDSPACEKAARFIAMCDAFGLPLIYLIDVPGFAIGSDAERTQLGRRSAKLIAELGLATVPRISVVLRKGYGLGYVAMAGGRSFDADLAVAWPTAEICAMSIEGAVDVAFRKEYAAAADPQARRQQLIDDMRAQVTPLEAARGFGVDDVIDPCATRFRIIETLQRVPARRDNHAPPRFRTIPPV</sequence>
<dbReference type="InterPro" id="IPR013815">
    <property type="entry name" value="ATP_grasp_subdomain_1"/>
</dbReference>
<dbReference type="GO" id="GO:0046872">
    <property type="term" value="F:metal ion binding"/>
    <property type="evidence" value="ECO:0007669"/>
    <property type="project" value="InterPro"/>
</dbReference>
<dbReference type="Gene3D" id="2.40.50.100">
    <property type="match status" value="1"/>
</dbReference>
<dbReference type="InterPro" id="IPR011761">
    <property type="entry name" value="ATP-grasp"/>
</dbReference>
<dbReference type="Gene3D" id="3.40.50.20">
    <property type="match status" value="1"/>
</dbReference>
<dbReference type="Pfam" id="PF02785">
    <property type="entry name" value="Biotin_carb_C"/>
    <property type="match status" value="1"/>
</dbReference>
<dbReference type="UniPathway" id="UPA00655">
    <property type="reaction ID" value="UER00711"/>
</dbReference>
<dbReference type="EC" id="6.4.1.2" evidence="3"/>
<protein>
    <recommendedName>
        <fullName evidence="3">acetyl-CoA carboxylase</fullName>
        <ecNumber evidence="3">6.4.1.2</ecNumber>
    </recommendedName>
</protein>
<dbReference type="SUPFAM" id="SSF52096">
    <property type="entry name" value="ClpP/crotonase"/>
    <property type="match status" value="2"/>
</dbReference>
<evidence type="ECO:0000313" key="16">
    <source>
        <dbReference type="Proteomes" id="UP000294881"/>
    </source>
</evidence>
<keyword evidence="4" id="KW-0436">Ligase</keyword>
<accession>A0A4V2RXQ0</accession>
<dbReference type="SMART" id="SM00878">
    <property type="entry name" value="Biotin_carb_C"/>
    <property type="match status" value="1"/>
</dbReference>
<dbReference type="InterPro" id="IPR051602">
    <property type="entry name" value="ACC_Biotin_Carboxylase"/>
</dbReference>
<dbReference type="SUPFAM" id="SSF52440">
    <property type="entry name" value="PreATP-grasp domain"/>
    <property type="match status" value="1"/>
</dbReference>
<evidence type="ECO:0000259" key="13">
    <source>
        <dbReference type="PROSITE" id="PS50980"/>
    </source>
</evidence>
<dbReference type="InterPro" id="IPR005479">
    <property type="entry name" value="CPAse_ATP-bd"/>
</dbReference>
<dbReference type="CDD" id="cd06850">
    <property type="entry name" value="biotinyl_domain"/>
    <property type="match status" value="1"/>
</dbReference>
<dbReference type="PROSITE" id="PS50980">
    <property type="entry name" value="COA_CT_NTER"/>
    <property type="match status" value="1"/>
</dbReference>
<name>A0A4V2RXQ0_9HYPH</name>
<dbReference type="AlphaFoldDB" id="A0A4V2RXQ0"/>
<dbReference type="Gene3D" id="3.90.226.10">
    <property type="entry name" value="2-enoyl-CoA Hydratase, Chain A, domain 1"/>
    <property type="match status" value="2"/>
</dbReference>
<dbReference type="PANTHER" id="PTHR48095:SF5">
    <property type="entry name" value="BLL7292 PROTEIN"/>
    <property type="match status" value="1"/>
</dbReference>
<evidence type="ECO:0000259" key="11">
    <source>
        <dbReference type="PROSITE" id="PS50975"/>
    </source>
</evidence>
<dbReference type="InterPro" id="IPR005482">
    <property type="entry name" value="Biotin_COase_C"/>
</dbReference>
<dbReference type="SUPFAM" id="SSF56059">
    <property type="entry name" value="Glutathione synthetase ATP-binding domain-like"/>
    <property type="match status" value="1"/>
</dbReference>
<keyword evidence="8" id="KW-0511">Multifunctional enzyme</keyword>
<evidence type="ECO:0000256" key="4">
    <source>
        <dbReference type="ARBA" id="ARBA00022598"/>
    </source>
</evidence>
<evidence type="ECO:0000256" key="5">
    <source>
        <dbReference type="ARBA" id="ARBA00022741"/>
    </source>
</evidence>
<dbReference type="EMBL" id="SLWL01000002">
    <property type="protein sequence ID" value="TCO15167.1"/>
    <property type="molecule type" value="Genomic_DNA"/>
</dbReference>
<dbReference type="Pfam" id="PF00289">
    <property type="entry name" value="Biotin_carb_N"/>
    <property type="match status" value="1"/>
</dbReference>
<dbReference type="PROSITE" id="PS50968">
    <property type="entry name" value="BIOTINYL_LIPOYL"/>
    <property type="match status" value="1"/>
</dbReference>
<dbReference type="Gene3D" id="3.30.470.20">
    <property type="entry name" value="ATP-grasp fold, B domain"/>
    <property type="match status" value="1"/>
</dbReference>
<feature type="domain" description="Lipoyl-binding" evidence="10">
    <location>
        <begin position="493"/>
        <end position="568"/>
    </location>
</feature>